<feature type="transmembrane region" description="Helical" evidence="1">
    <location>
        <begin position="118"/>
        <end position="139"/>
    </location>
</feature>
<dbReference type="Proteomes" id="UP000887458">
    <property type="component" value="Unassembled WGS sequence"/>
</dbReference>
<comment type="caution">
    <text evidence="2">The sequence shown here is derived from an EMBL/GenBank/DDBJ whole genome shotgun (WGS) entry which is preliminary data.</text>
</comment>
<accession>A0ABQ8IX28</accession>
<dbReference type="EMBL" id="NJHN03000104">
    <property type="protein sequence ID" value="KAH9414869.1"/>
    <property type="molecule type" value="Genomic_DNA"/>
</dbReference>
<sequence length="197" mass="21716">MSTYPYSDSFALIRSILILIVIFGIIGSISQLVSGLFALANAQDVTTIEQPESLLPPSILPPSTTMKLNKIPINNNYHHHQQQDRKSVEMSAVAMLIMALICFTFELIGLLGALLRKVSVVSVFAVVMAIAIVVNCFIGDGGLKLLIILLNLIMTTLSGVFVFMCIRQKEIEAYRQRNSMSISAIHDMSVSRDSVYH</sequence>
<feature type="transmembrane region" description="Helical" evidence="1">
    <location>
        <begin position="92"/>
        <end position="111"/>
    </location>
</feature>
<organism evidence="2 3">
    <name type="scientific">Dermatophagoides pteronyssinus</name>
    <name type="common">European house dust mite</name>
    <dbReference type="NCBI Taxonomy" id="6956"/>
    <lineage>
        <taxon>Eukaryota</taxon>
        <taxon>Metazoa</taxon>
        <taxon>Ecdysozoa</taxon>
        <taxon>Arthropoda</taxon>
        <taxon>Chelicerata</taxon>
        <taxon>Arachnida</taxon>
        <taxon>Acari</taxon>
        <taxon>Acariformes</taxon>
        <taxon>Sarcoptiformes</taxon>
        <taxon>Astigmata</taxon>
        <taxon>Psoroptidia</taxon>
        <taxon>Analgoidea</taxon>
        <taxon>Pyroglyphidae</taxon>
        <taxon>Dermatophagoidinae</taxon>
        <taxon>Dermatophagoides</taxon>
    </lineage>
</organism>
<keyword evidence="1" id="KW-0812">Transmembrane</keyword>
<protein>
    <submittedName>
        <fullName evidence="2">Uncharacterized protein</fullName>
    </submittedName>
</protein>
<name>A0ABQ8IX28_DERPT</name>
<feature type="transmembrane region" description="Helical" evidence="1">
    <location>
        <begin position="145"/>
        <end position="166"/>
    </location>
</feature>
<evidence type="ECO:0000313" key="2">
    <source>
        <dbReference type="EMBL" id="KAH9414869.1"/>
    </source>
</evidence>
<feature type="transmembrane region" description="Helical" evidence="1">
    <location>
        <begin position="12"/>
        <end position="33"/>
    </location>
</feature>
<evidence type="ECO:0000313" key="3">
    <source>
        <dbReference type="Proteomes" id="UP000887458"/>
    </source>
</evidence>
<evidence type="ECO:0000256" key="1">
    <source>
        <dbReference type="SAM" id="Phobius"/>
    </source>
</evidence>
<reference evidence="2 3" key="2">
    <citation type="journal article" date="2022" name="Mol. Biol. Evol.">
        <title>Comparative Genomics Reveals Insights into the Divergent Evolution of Astigmatic Mites and Household Pest Adaptations.</title>
        <authorList>
            <person name="Xiong Q."/>
            <person name="Wan A.T."/>
            <person name="Liu X."/>
            <person name="Fung C.S."/>
            <person name="Xiao X."/>
            <person name="Malainual N."/>
            <person name="Hou J."/>
            <person name="Wang L."/>
            <person name="Wang M."/>
            <person name="Yang K.Y."/>
            <person name="Cui Y."/>
            <person name="Leung E.L."/>
            <person name="Nong W."/>
            <person name="Shin S.K."/>
            <person name="Au S.W."/>
            <person name="Jeong K.Y."/>
            <person name="Chew F.T."/>
            <person name="Hui J.H."/>
            <person name="Leung T.F."/>
            <person name="Tungtrongchitr A."/>
            <person name="Zhong N."/>
            <person name="Liu Z."/>
            <person name="Tsui S.K."/>
        </authorList>
    </citation>
    <scope>NUCLEOTIDE SEQUENCE [LARGE SCALE GENOMIC DNA]</scope>
    <source>
        <strain evidence="2">Derp</strain>
    </source>
</reference>
<proteinExistence type="predicted"/>
<keyword evidence="3" id="KW-1185">Reference proteome</keyword>
<reference evidence="2 3" key="1">
    <citation type="journal article" date="2018" name="J. Allergy Clin. Immunol.">
        <title>High-quality assembly of Dermatophagoides pteronyssinus genome and transcriptome reveals a wide range of novel allergens.</title>
        <authorList>
            <person name="Liu X.Y."/>
            <person name="Yang K.Y."/>
            <person name="Wang M.Q."/>
            <person name="Kwok J.S."/>
            <person name="Zeng X."/>
            <person name="Yang Z."/>
            <person name="Xiao X.J."/>
            <person name="Lau C.P."/>
            <person name="Li Y."/>
            <person name="Huang Z.M."/>
            <person name="Ba J.G."/>
            <person name="Yim A.K."/>
            <person name="Ouyang C.Y."/>
            <person name="Ngai S.M."/>
            <person name="Chan T.F."/>
            <person name="Leung E.L."/>
            <person name="Liu L."/>
            <person name="Liu Z.G."/>
            <person name="Tsui S.K."/>
        </authorList>
    </citation>
    <scope>NUCLEOTIDE SEQUENCE [LARGE SCALE GENOMIC DNA]</scope>
    <source>
        <strain evidence="2">Derp</strain>
    </source>
</reference>
<keyword evidence="1" id="KW-0472">Membrane</keyword>
<gene>
    <name evidence="2" type="ORF">DERP_012459</name>
</gene>
<keyword evidence="1" id="KW-1133">Transmembrane helix</keyword>